<sequence>MKLWHVALMYGLTAIIFFIYRHPIYDWMLHDRPSLPVIFLLALGFVLFPVLPFKIVIGMLGIMYGPLLGALISWTAASAASVIVYMLVKTTFHEQGRAYLAKFKQMEKLKRMMEKNPFITLLIARLIPIFPQALINIYPAFLSIRLRTYVAASALGKIPAMLVYAYLGSSLLTDGRSALIAACIYVAFLALILTLYKLWLSKKA</sequence>
<dbReference type="GO" id="GO:0005886">
    <property type="term" value="C:plasma membrane"/>
    <property type="evidence" value="ECO:0007669"/>
    <property type="project" value="UniProtKB-SubCell"/>
</dbReference>
<feature type="transmembrane region" description="Helical" evidence="6">
    <location>
        <begin position="37"/>
        <end position="62"/>
    </location>
</feature>
<evidence type="ECO:0000256" key="4">
    <source>
        <dbReference type="ARBA" id="ARBA00022989"/>
    </source>
</evidence>
<comment type="caution">
    <text evidence="8">The sequence shown here is derived from an EMBL/GenBank/DDBJ whole genome shotgun (WGS) entry which is preliminary data.</text>
</comment>
<evidence type="ECO:0000256" key="5">
    <source>
        <dbReference type="ARBA" id="ARBA00023136"/>
    </source>
</evidence>
<evidence type="ECO:0000256" key="1">
    <source>
        <dbReference type="ARBA" id="ARBA00004651"/>
    </source>
</evidence>
<feature type="transmembrane region" description="Helical" evidence="6">
    <location>
        <begin position="118"/>
        <end position="142"/>
    </location>
</feature>
<feature type="transmembrane region" description="Helical" evidence="6">
    <location>
        <begin position="148"/>
        <end position="167"/>
    </location>
</feature>
<evidence type="ECO:0000256" key="3">
    <source>
        <dbReference type="ARBA" id="ARBA00022692"/>
    </source>
</evidence>
<evidence type="ECO:0000256" key="2">
    <source>
        <dbReference type="ARBA" id="ARBA00022475"/>
    </source>
</evidence>
<dbReference type="AlphaFoldDB" id="A0A4R5KVG3"/>
<evidence type="ECO:0000259" key="7">
    <source>
        <dbReference type="Pfam" id="PF09335"/>
    </source>
</evidence>
<accession>A0A4R5KVG3</accession>
<dbReference type="PANTHER" id="PTHR12677:SF59">
    <property type="entry name" value="GOLGI APPARATUS MEMBRANE PROTEIN TVP38-RELATED"/>
    <property type="match status" value="1"/>
</dbReference>
<evidence type="ECO:0000313" key="9">
    <source>
        <dbReference type="Proteomes" id="UP000295636"/>
    </source>
</evidence>
<dbReference type="InterPro" id="IPR015414">
    <property type="entry name" value="TMEM64"/>
</dbReference>
<feature type="transmembrane region" description="Helical" evidence="6">
    <location>
        <begin position="179"/>
        <end position="199"/>
    </location>
</feature>
<dbReference type="EMBL" id="SMRT01000002">
    <property type="protein sequence ID" value="TDF99736.1"/>
    <property type="molecule type" value="Genomic_DNA"/>
</dbReference>
<proteinExistence type="inferred from homology"/>
<evidence type="ECO:0000256" key="6">
    <source>
        <dbReference type="RuleBase" id="RU366058"/>
    </source>
</evidence>
<reference evidence="8 9" key="1">
    <citation type="submission" date="2019-03" db="EMBL/GenBank/DDBJ databases">
        <title>This is whole genome sequence of Paenibacillus sp MS74 strain.</title>
        <authorList>
            <person name="Trinh H.N."/>
        </authorList>
    </citation>
    <scope>NUCLEOTIDE SEQUENCE [LARGE SCALE GENOMIC DNA]</scope>
    <source>
        <strain evidence="8 9">MS74</strain>
    </source>
</reference>
<keyword evidence="4 6" id="KW-1133">Transmembrane helix</keyword>
<protein>
    <recommendedName>
        <fullName evidence="6">TVP38/TMEM64 family membrane protein</fullName>
    </recommendedName>
</protein>
<dbReference type="OrthoDB" id="2381682at2"/>
<gene>
    <name evidence="8" type="ORF">E1757_07895</name>
</gene>
<keyword evidence="2 6" id="KW-1003">Cell membrane</keyword>
<feature type="transmembrane region" description="Helical" evidence="6">
    <location>
        <begin position="6"/>
        <end position="25"/>
    </location>
</feature>
<dbReference type="Proteomes" id="UP000295636">
    <property type="component" value="Unassembled WGS sequence"/>
</dbReference>
<keyword evidence="9" id="KW-1185">Reference proteome</keyword>
<comment type="similarity">
    <text evidence="6">Belongs to the TVP38/TMEM64 family.</text>
</comment>
<keyword evidence="3 6" id="KW-0812">Transmembrane</keyword>
<feature type="domain" description="VTT" evidence="7">
    <location>
        <begin position="51"/>
        <end position="169"/>
    </location>
</feature>
<dbReference type="PANTHER" id="PTHR12677">
    <property type="entry name" value="GOLGI APPARATUS MEMBRANE PROTEIN TVP38-RELATED"/>
    <property type="match status" value="1"/>
</dbReference>
<dbReference type="InterPro" id="IPR032816">
    <property type="entry name" value="VTT_dom"/>
</dbReference>
<evidence type="ECO:0000313" key="8">
    <source>
        <dbReference type="EMBL" id="TDF99736.1"/>
    </source>
</evidence>
<keyword evidence="5 6" id="KW-0472">Membrane</keyword>
<organism evidence="8 9">
    <name type="scientific">Paenibacillus piri</name>
    <dbReference type="NCBI Taxonomy" id="2547395"/>
    <lineage>
        <taxon>Bacteria</taxon>
        <taxon>Bacillati</taxon>
        <taxon>Bacillota</taxon>
        <taxon>Bacilli</taxon>
        <taxon>Bacillales</taxon>
        <taxon>Paenibacillaceae</taxon>
        <taxon>Paenibacillus</taxon>
    </lineage>
</organism>
<dbReference type="Pfam" id="PF09335">
    <property type="entry name" value="VTT_dom"/>
    <property type="match status" value="1"/>
</dbReference>
<name>A0A4R5KVG3_9BACL</name>
<feature type="transmembrane region" description="Helical" evidence="6">
    <location>
        <begin position="68"/>
        <end position="88"/>
    </location>
</feature>
<comment type="subcellular location">
    <subcellularLocation>
        <location evidence="1 6">Cell membrane</location>
        <topology evidence="1 6">Multi-pass membrane protein</topology>
    </subcellularLocation>
</comment>